<dbReference type="Gene3D" id="3.20.20.150">
    <property type="entry name" value="Divalent-metal-dependent TIM barrel enzymes"/>
    <property type="match status" value="1"/>
</dbReference>
<dbReference type="InterPro" id="IPR013022">
    <property type="entry name" value="Xyl_isomerase-like_TIM-brl"/>
</dbReference>
<dbReference type="Pfam" id="PF01261">
    <property type="entry name" value="AP_endonuc_2"/>
    <property type="match status" value="1"/>
</dbReference>
<proteinExistence type="inferred from homology"/>
<name>A0A6G4WAS1_9HYPH</name>
<reference evidence="5 6" key="1">
    <citation type="submission" date="2020-02" db="EMBL/GenBank/DDBJ databases">
        <title>Genome sequence of strain CCNWXJ40-4.</title>
        <authorList>
            <person name="Gao J."/>
            <person name="Sun J."/>
        </authorList>
    </citation>
    <scope>NUCLEOTIDE SEQUENCE [LARGE SCALE GENOMIC DNA]</scope>
    <source>
        <strain evidence="5 6">CCNWXJ 40-4</strain>
    </source>
</reference>
<dbReference type="SUPFAM" id="SSF51658">
    <property type="entry name" value="Xylose isomerase-like"/>
    <property type="match status" value="1"/>
</dbReference>
<keyword evidence="1 2" id="KW-0413">Isomerase</keyword>
<gene>
    <name evidence="5" type="ORF">G6N73_09110</name>
</gene>
<evidence type="ECO:0000259" key="4">
    <source>
        <dbReference type="Pfam" id="PF01261"/>
    </source>
</evidence>
<keyword evidence="6" id="KW-1185">Reference proteome</keyword>
<feature type="active site" description="Proton donor/acceptor" evidence="3">
    <location>
        <position position="141"/>
    </location>
</feature>
<sequence>MTAVKLSANLGFLFSDRDLPRAIHAAHDAGFAAVELHWPYATEPSELRAALDMTGLPVLGLNTVCGKIANGEFGLAAVPGREADARAAIDQALTYAQAIKCRNVHVMAGRAEGAVAEGTFAANLAYAAAQARDHGIGILIEPLNLRDVPGYFLSDLDKAARIIEAVGDVNVHIMFDCYHMQIMGGDLLNRIRAHLPFIGHVQFAAVPDRQEPDHGEVDFAWLLPAIVDAGYHGPFGAEYKPWGWTEDGLGWMSRFQ</sequence>
<dbReference type="AlphaFoldDB" id="A0A6G4WAS1"/>
<accession>A0A6G4WAS1</accession>
<dbReference type="InterPro" id="IPR036237">
    <property type="entry name" value="Xyl_isomerase-like_sf"/>
</dbReference>
<protein>
    <submittedName>
        <fullName evidence="5">TIM barrel protein</fullName>
    </submittedName>
</protein>
<dbReference type="InterPro" id="IPR026040">
    <property type="entry name" value="HyI-like"/>
</dbReference>
<dbReference type="PANTHER" id="PTHR43489">
    <property type="entry name" value="ISOMERASE"/>
    <property type="match status" value="1"/>
</dbReference>
<feature type="domain" description="Xylose isomerase-like TIM barrel" evidence="4">
    <location>
        <begin position="24"/>
        <end position="253"/>
    </location>
</feature>
<feature type="active site" description="Proton donor/acceptor" evidence="3">
    <location>
        <position position="238"/>
    </location>
</feature>
<dbReference type="PANTHER" id="PTHR43489:SF6">
    <property type="entry name" value="HYDROXYPYRUVATE ISOMERASE-RELATED"/>
    <property type="match status" value="1"/>
</dbReference>
<evidence type="ECO:0000256" key="3">
    <source>
        <dbReference type="PIRSR" id="PIRSR006241-50"/>
    </source>
</evidence>
<dbReference type="EMBL" id="JAAKZF010000008">
    <property type="protein sequence ID" value="NGO51336.1"/>
    <property type="molecule type" value="Genomic_DNA"/>
</dbReference>
<evidence type="ECO:0000313" key="5">
    <source>
        <dbReference type="EMBL" id="NGO51336.1"/>
    </source>
</evidence>
<dbReference type="GO" id="GO:0008903">
    <property type="term" value="F:hydroxypyruvate isomerase activity"/>
    <property type="evidence" value="ECO:0007669"/>
    <property type="project" value="TreeGrafter"/>
</dbReference>
<dbReference type="InterPro" id="IPR050417">
    <property type="entry name" value="Sugar_Epim/Isomerase"/>
</dbReference>
<dbReference type="RefSeq" id="WP_165026396.1">
    <property type="nucleotide sequence ID" value="NZ_JAAKZF010000008.1"/>
</dbReference>
<organism evidence="5 6">
    <name type="scientific">Allomesorhizobium camelthorni</name>
    <dbReference type="NCBI Taxonomy" id="475069"/>
    <lineage>
        <taxon>Bacteria</taxon>
        <taxon>Pseudomonadati</taxon>
        <taxon>Pseudomonadota</taxon>
        <taxon>Alphaproteobacteria</taxon>
        <taxon>Hyphomicrobiales</taxon>
        <taxon>Phyllobacteriaceae</taxon>
        <taxon>Allomesorhizobium</taxon>
    </lineage>
</organism>
<comment type="similarity">
    <text evidence="2">Belongs to the hyi family.</text>
</comment>
<dbReference type="Proteomes" id="UP001642900">
    <property type="component" value="Unassembled WGS sequence"/>
</dbReference>
<dbReference type="GO" id="GO:0046487">
    <property type="term" value="P:glyoxylate metabolic process"/>
    <property type="evidence" value="ECO:0007669"/>
    <property type="project" value="TreeGrafter"/>
</dbReference>
<evidence type="ECO:0000256" key="1">
    <source>
        <dbReference type="ARBA" id="ARBA00023235"/>
    </source>
</evidence>
<evidence type="ECO:0000313" key="6">
    <source>
        <dbReference type="Proteomes" id="UP001642900"/>
    </source>
</evidence>
<dbReference type="PIRSF" id="PIRSF006241">
    <property type="entry name" value="HyI"/>
    <property type="match status" value="1"/>
</dbReference>
<comment type="caution">
    <text evidence="5">The sequence shown here is derived from an EMBL/GenBank/DDBJ whole genome shotgun (WGS) entry which is preliminary data.</text>
</comment>
<dbReference type="FunFam" id="3.20.20.150:FF:000007">
    <property type="entry name" value="Hydroxypyruvate isomerase"/>
    <property type="match status" value="1"/>
</dbReference>
<evidence type="ECO:0000256" key="2">
    <source>
        <dbReference type="PIRNR" id="PIRNR006241"/>
    </source>
</evidence>